<dbReference type="Gene3D" id="3.40.50.300">
    <property type="entry name" value="P-loop containing nucleotide triphosphate hydrolases"/>
    <property type="match status" value="1"/>
</dbReference>
<dbReference type="PROSITE" id="PS50893">
    <property type="entry name" value="ABC_TRANSPORTER_2"/>
    <property type="match status" value="1"/>
</dbReference>
<organism evidence="2 3">
    <name type="scientific">Celerinatantimonas yamalensis</name>
    <dbReference type="NCBI Taxonomy" id="559956"/>
    <lineage>
        <taxon>Bacteria</taxon>
        <taxon>Pseudomonadati</taxon>
        <taxon>Pseudomonadota</taxon>
        <taxon>Gammaproteobacteria</taxon>
        <taxon>Celerinatantimonadaceae</taxon>
        <taxon>Celerinatantimonas</taxon>
    </lineage>
</organism>
<dbReference type="PANTHER" id="PTHR43869:SF1">
    <property type="entry name" value="GLYCINE BETAINE_PROLINE BETAINE TRANSPORT SYSTEM ATP-BINDING PROTEIN PROV"/>
    <property type="match status" value="1"/>
</dbReference>
<dbReference type="EMBL" id="JBEQCT010000002">
    <property type="protein sequence ID" value="MFM2484562.1"/>
    <property type="molecule type" value="Genomic_DNA"/>
</dbReference>
<gene>
    <name evidence="2" type="ORF">ABUE30_05700</name>
</gene>
<dbReference type="GO" id="GO:0005524">
    <property type="term" value="F:ATP binding"/>
    <property type="evidence" value="ECO:0007669"/>
    <property type="project" value="UniProtKB-KW"/>
</dbReference>
<dbReference type="PANTHER" id="PTHR43869">
    <property type="entry name" value="GLYCINE BETAINE/PROLINE BETAINE TRANSPORT SYSTEM ATP-BINDING PROTEIN PROV"/>
    <property type="match status" value="1"/>
</dbReference>
<protein>
    <submittedName>
        <fullName evidence="2">ATP-binding cassette domain-containing protein</fullName>
    </submittedName>
</protein>
<evidence type="ECO:0000313" key="2">
    <source>
        <dbReference type="EMBL" id="MFM2484562.1"/>
    </source>
</evidence>
<name>A0ABW9G4Q0_9GAMM</name>
<keyword evidence="3" id="KW-1185">Reference proteome</keyword>
<evidence type="ECO:0000259" key="1">
    <source>
        <dbReference type="PROSITE" id="PS50893"/>
    </source>
</evidence>
<accession>A0ABW9G4Q0</accession>
<dbReference type="InterPro" id="IPR003439">
    <property type="entry name" value="ABC_transporter-like_ATP-bd"/>
</dbReference>
<dbReference type="InterPro" id="IPR051921">
    <property type="entry name" value="ABC_osmolyte_uptake_ATP-bind"/>
</dbReference>
<evidence type="ECO:0000313" key="3">
    <source>
        <dbReference type="Proteomes" id="UP001629953"/>
    </source>
</evidence>
<sequence>MSQIQLSAVALNDVSKPLNLNLCTGQFVALCGDIGEGCEDFIAMLFGEHSPNQGKVRYNGEPIPHAAKALTQWRRKGVMLVAWRLPLIECLSVVDNLVLALQIHGVAPLRAYKQIHAALAEDDLTELLNCCPEQLNHMQHVQLLLWRALLCKPELLLVESLFSELPASLRERWSLRFKALCQSRHSIVIVHATEIAMMSQYADYVLAFVQGECVANGFYDDLSSAGLWSSERLLSAESAENSLQMVCAGQLAQRPVLQLDYRLKADVALDAMQKVQSSYAYLLDGKQLVGGLSLYQVNRAIQQMDKPLKQFIDHLPTIQADQPLSDVIAQGAARQRDLAVINQQNEYLGQLRYKPLMATLSKMLSEPPVH</sequence>
<keyword evidence="2" id="KW-0067">ATP-binding</keyword>
<dbReference type="RefSeq" id="WP_408622747.1">
    <property type="nucleotide sequence ID" value="NZ_JBEQCT010000002.1"/>
</dbReference>
<dbReference type="Proteomes" id="UP001629953">
    <property type="component" value="Unassembled WGS sequence"/>
</dbReference>
<dbReference type="SUPFAM" id="SSF54631">
    <property type="entry name" value="CBS-domain pair"/>
    <property type="match status" value="1"/>
</dbReference>
<dbReference type="InterPro" id="IPR027417">
    <property type="entry name" value="P-loop_NTPase"/>
</dbReference>
<feature type="domain" description="ABC transporter" evidence="1">
    <location>
        <begin position="4"/>
        <end position="235"/>
    </location>
</feature>
<dbReference type="Pfam" id="PF00005">
    <property type="entry name" value="ABC_tran"/>
    <property type="match status" value="1"/>
</dbReference>
<reference evidence="2 3" key="1">
    <citation type="journal article" date="2013" name="Int. J. Syst. Evol. Microbiol.">
        <title>Celerinatantimonas yamalensis sp. nov., a cold-adapted diazotrophic bacterium from a cold permafrost brine.</title>
        <authorList>
            <person name="Shcherbakova V."/>
            <person name="Chuvilskaya N."/>
            <person name="Rivkina E."/>
            <person name="Demidov N."/>
            <person name="Uchaeva V."/>
            <person name="Suetin S."/>
            <person name="Suzina N."/>
            <person name="Gilichinsky D."/>
        </authorList>
    </citation>
    <scope>NUCLEOTIDE SEQUENCE [LARGE SCALE GENOMIC DNA]</scope>
    <source>
        <strain evidence="2 3">C7</strain>
    </source>
</reference>
<dbReference type="SUPFAM" id="SSF52540">
    <property type="entry name" value="P-loop containing nucleoside triphosphate hydrolases"/>
    <property type="match status" value="1"/>
</dbReference>
<dbReference type="InterPro" id="IPR046342">
    <property type="entry name" value="CBS_dom_sf"/>
</dbReference>
<comment type="caution">
    <text evidence="2">The sequence shown here is derived from an EMBL/GenBank/DDBJ whole genome shotgun (WGS) entry which is preliminary data.</text>
</comment>
<keyword evidence="2" id="KW-0547">Nucleotide-binding</keyword>
<proteinExistence type="predicted"/>